<comment type="caution">
    <text evidence="1">The sequence shown here is derived from an EMBL/GenBank/DDBJ whole genome shotgun (WGS) entry which is preliminary data.</text>
</comment>
<evidence type="ECO:0000313" key="2">
    <source>
        <dbReference type="Proteomes" id="UP001056120"/>
    </source>
</evidence>
<dbReference type="EMBL" id="CM042029">
    <property type="protein sequence ID" value="KAI3793698.1"/>
    <property type="molecule type" value="Genomic_DNA"/>
</dbReference>
<dbReference type="Proteomes" id="UP001056120">
    <property type="component" value="Linkage Group LG12"/>
</dbReference>
<organism evidence="1 2">
    <name type="scientific">Smallanthus sonchifolius</name>
    <dbReference type="NCBI Taxonomy" id="185202"/>
    <lineage>
        <taxon>Eukaryota</taxon>
        <taxon>Viridiplantae</taxon>
        <taxon>Streptophyta</taxon>
        <taxon>Embryophyta</taxon>
        <taxon>Tracheophyta</taxon>
        <taxon>Spermatophyta</taxon>
        <taxon>Magnoliopsida</taxon>
        <taxon>eudicotyledons</taxon>
        <taxon>Gunneridae</taxon>
        <taxon>Pentapetalae</taxon>
        <taxon>asterids</taxon>
        <taxon>campanulids</taxon>
        <taxon>Asterales</taxon>
        <taxon>Asteraceae</taxon>
        <taxon>Asteroideae</taxon>
        <taxon>Heliantheae alliance</taxon>
        <taxon>Millerieae</taxon>
        <taxon>Smallanthus</taxon>
    </lineage>
</organism>
<name>A0ACB9HEG5_9ASTR</name>
<reference evidence="2" key="1">
    <citation type="journal article" date="2022" name="Mol. Ecol. Resour.">
        <title>The genomes of chicory, endive, great burdock and yacon provide insights into Asteraceae palaeo-polyploidization history and plant inulin production.</title>
        <authorList>
            <person name="Fan W."/>
            <person name="Wang S."/>
            <person name="Wang H."/>
            <person name="Wang A."/>
            <person name="Jiang F."/>
            <person name="Liu H."/>
            <person name="Zhao H."/>
            <person name="Xu D."/>
            <person name="Zhang Y."/>
        </authorList>
    </citation>
    <scope>NUCLEOTIDE SEQUENCE [LARGE SCALE GENOMIC DNA]</scope>
    <source>
        <strain evidence="2">cv. Yunnan</strain>
    </source>
</reference>
<accession>A0ACB9HEG5</accession>
<gene>
    <name evidence="1" type="ORF">L1987_36318</name>
</gene>
<keyword evidence="2" id="KW-1185">Reference proteome</keyword>
<proteinExistence type="predicted"/>
<protein>
    <submittedName>
        <fullName evidence="1">Uncharacterized protein</fullName>
    </submittedName>
</protein>
<evidence type="ECO:0000313" key="1">
    <source>
        <dbReference type="EMBL" id="KAI3793698.1"/>
    </source>
</evidence>
<reference evidence="1 2" key="2">
    <citation type="journal article" date="2022" name="Mol. Ecol. Resour.">
        <title>The genomes of chicory, endive, great burdock and yacon provide insights into Asteraceae paleo-polyploidization history and plant inulin production.</title>
        <authorList>
            <person name="Fan W."/>
            <person name="Wang S."/>
            <person name="Wang H."/>
            <person name="Wang A."/>
            <person name="Jiang F."/>
            <person name="Liu H."/>
            <person name="Zhao H."/>
            <person name="Xu D."/>
            <person name="Zhang Y."/>
        </authorList>
    </citation>
    <scope>NUCLEOTIDE SEQUENCE [LARGE SCALE GENOMIC DNA]</scope>
    <source>
        <strain evidence="2">cv. Yunnan</strain>
        <tissue evidence="1">Leaves</tissue>
    </source>
</reference>
<sequence length="447" mass="51143">MESENEVPVGTVVKWCDCGCDCCSAKLDNSGFWIRSVKRKLDERDDDDNYVLFIPGLSDPDVARVDIENECIALREMVNSQQETIQDLSIELDEERNAASSAANEAMSMILRLQNEKSEVQMEARQFKRFSEEKMAHDQEEIMELEDLLYQREQTIEALSFEVQAYKHRMLSYGLTEAEADGENYSEPHLELPTYNYPPLKCNLIENHAGRDLDGEIIDIEKHAFVESPHSLRAIEERISELEGGPNHSPVKEKVVFGNSPRKLSSDSGGSFIATKEELVDNTSEFGDDSTDRIYTVDSVYNVTSFDKNPKVYDDVNVAQNIGDTEVKKLYARLHALEADRESMKQALISMRTEKAQLVLLKEIAQHLYKDMSPPNRIPVKKQSTFGNFSFVLLFKWIVSFLFWRRAGQSKYMFGMSASNAGLRMLVNKGPQMGQWRCLSRTRFLKY</sequence>